<evidence type="ECO:0008006" key="16">
    <source>
        <dbReference type="Google" id="ProtNLM"/>
    </source>
</evidence>
<evidence type="ECO:0000256" key="6">
    <source>
        <dbReference type="ARBA" id="ARBA00022792"/>
    </source>
</evidence>
<evidence type="ECO:0000256" key="5">
    <source>
        <dbReference type="ARBA" id="ARBA00022737"/>
    </source>
</evidence>
<accession>A0A8H5ECJ3</accession>
<evidence type="ECO:0000259" key="12">
    <source>
        <dbReference type="Pfam" id="PF04136"/>
    </source>
</evidence>
<gene>
    <name evidence="14" type="ORF">FANTH_36</name>
</gene>
<protein>
    <recommendedName>
        <fullName evidence="16">Component of oligomeric Golgi complex 3</fullName>
    </recommendedName>
</protein>
<keyword evidence="7" id="KW-1133">Transmembrane helix</keyword>
<dbReference type="GO" id="GO:0000064">
    <property type="term" value="F:L-ornithine transmembrane transporter activity"/>
    <property type="evidence" value="ECO:0007669"/>
    <property type="project" value="TreeGrafter"/>
</dbReference>
<keyword evidence="8" id="KW-0496">Mitochondrion</keyword>
<keyword evidence="3" id="KW-0813">Transport</keyword>
<dbReference type="AlphaFoldDB" id="A0A8H5ECJ3"/>
<name>A0A8H5ECJ3_9HYPO</name>
<keyword evidence="15" id="KW-1185">Reference proteome</keyword>
<dbReference type="InterPro" id="IPR018108">
    <property type="entry name" value="MCP_transmembrane"/>
</dbReference>
<dbReference type="EMBL" id="JABEVY010000002">
    <property type="protein sequence ID" value="KAF5255290.1"/>
    <property type="molecule type" value="Genomic_DNA"/>
</dbReference>
<dbReference type="Pfam" id="PF00153">
    <property type="entry name" value="Mito_carr"/>
    <property type="match status" value="3"/>
</dbReference>
<dbReference type="Pfam" id="PF04136">
    <property type="entry name" value="COG3_N"/>
    <property type="match status" value="1"/>
</dbReference>
<dbReference type="InterPro" id="IPR023395">
    <property type="entry name" value="MCP_dom_sf"/>
</dbReference>
<keyword evidence="4 10" id="KW-0812">Transmembrane</keyword>
<evidence type="ECO:0000256" key="3">
    <source>
        <dbReference type="ARBA" id="ARBA00022448"/>
    </source>
</evidence>
<dbReference type="PROSITE" id="PS50920">
    <property type="entry name" value="SOLCAR"/>
    <property type="match status" value="3"/>
</dbReference>
<feature type="domain" description="Conserved oligomeric Golgi complex subunit 3 N-terminal" evidence="12">
    <location>
        <begin position="145"/>
        <end position="289"/>
    </location>
</feature>
<evidence type="ECO:0000256" key="2">
    <source>
        <dbReference type="ARBA" id="ARBA00006375"/>
    </source>
</evidence>
<comment type="similarity">
    <text evidence="2">Belongs to the mitochondrial carrier (TC 2.A.29) family.</text>
</comment>
<dbReference type="Proteomes" id="UP000573603">
    <property type="component" value="Unassembled WGS sequence"/>
</dbReference>
<sequence length="1098" mass="122814">MYEDSWYTLMPDLGTSKKSHSSSHSQSHGHRRKESLLQQPNETGQTHEAVPPLPNVYEQIEDTDTPPEPTVLRRASSYSDFYRVVKEQLSKDTRPRPKKIDKHSRAWEALTLSDSSHKLERHDASSLDSYDEQLLDASQQEYLLYRDQLTITERHLDGLIEDANATLKLLTSLSNSFGSVEAQTSTFQSQCEELLQEQRRLEVLADEVGTDLHYYAYLDNATRRLNAPGASRLVDDASFGEMVENIDACIVFMENHPTYRDRDTYLARYTALLTKALHLLEHGYKTSLEKVSPEVGRQIIATKSESARHALAYGRFQEMMLDSYGLIPNVHRIIRRAYDSYGQRNESCTHFETYANTANSIIYTHLTTRDRDLKVLTQSDIAEFNKEVKSLSAETASRNFIKQCFERMYNEENLFVKLFDLEPIWTQAADSVFQAIKPINTTIAHPGNLTPLVTNLQTVLQTAPLETTCNVVGLLANEYFGADLDDMESPYFIKCKQYTSQLLAHHLWPLTDTVFEAEVTKTITKAPVQDASLKIGPVVGGVASSNAHPLVKQAIKLLSMYENCMPKERSSKNSSVVFNIVRETIQVLQRAEARIQSLKAGTDPDLFMVKNLLIIKNELVSLEIGDIRNHGASMQHFVHIWDTLSPQNWVGFFSNIIGGGLWSRGTPSVTAKTLTVEDMNEQLDELLRQSIYNFTHRWGTLMNDSQNRKPGVKPIAKVEAELESLLMTAFSNQPEVVGKLKEAIEQHAQAQNDAKDEKQGLHMSVSRGSSYLFAVERLIHSLLVSPRRGERKARQIEEMDALELESAKQNPAIETAKDLFSGAVGGVAQVLIGQPFDIVKVRLQTTTQYSSAINAATTIYKNEGALAFYKGTLTPLIGIGACVSVQFGAFNAAKRWFQTRNNGAELSYPQYGAAGAFAGVSNSVLSGPIEHIRIRLQSQPHGAGRLYDGPGDCIRKLGAHNGVLSGIYRGQAVTIWREAFAYGSWFTAFEYMMNSDAARNKIDRKDIPAYKIALYGGLAGEVLWLSSYPFDVIKSKMQTDGFGANQKYVTMRDCFSKTWRAEGAAGFWKGIGPTLARAMPVSAGTFIVVEMTMRALNS</sequence>
<evidence type="ECO:0000256" key="10">
    <source>
        <dbReference type="PROSITE-ProRule" id="PRU00282"/>
    </source>
</evidence>
<feature type="compositionally biased region" description="Basic residues" evidence="11">
    <location>
        <begin position="17"/>
        <end position="33"/>
    </location>
</feature>
<comment type="caution">
    <text evidence="14">The sequence shown here is derived from an EMBL/GenBank/DDBJ whole genome shotgun (WGS) entry which is preliminary data.</text>
</comment>
<feature type="repeat" description="Solcar" evidence="10">
    <location>
        <begin position="1007"/>
        <end position="1095"/>
    </location>
</feature>
<dbReference type="Pfam" id="PF20671">
    <property type="entry name" value="COG3_C"/>
    <property type="match status" value="1"/>
</dbReference>
<evidence type="ECO:0000256" key="9">
    <source>
        <dbReference type="ARBA" id="ARBA00023136"/>
    </source>
</evidence>
<keyword evidence="9 10" id="KW-0472">Membrane</keyword>
<organism evidence="14 15">
    <name type="scientific">Fusarium anthophilum</name>
    <dbReference type="NCBI Taxonomy" id="48485"/>
    <lineage>
        <taxon>Eukaryota</taxon>
        <taxon>Fungi</taxon>
        <taxon>Dikarya</taxon>
        <taxon>Ascomycota</taxon>
        <taxon>Pezizomycotina</taxon>
        <taxon>Sordariomycetes</taxon>
        <taxon>Hypocreomycetidae</taxon>
        <taxon>Hypocreales</taxon>
        <taxon>Nectriaceae</taxon>
        <taxon>Fusarium</taxon>
        <taxon>Fusarium fujikuroi species complex</taxon>
    </lineage>
</organism>
<feature type="region of interest" description="Disordered" evidence="11">
    <location>
        <begin position="13"/>
        <end position="34"/>
    </location>
</feature>
<dbReference type="InterPro" id="IPR048320">
    <property type="entry name" value="COG3_N"/>
</dbReference>
<dbReference type="GO" id="GO:0031966">
    <property type="term" value="C:mitochondrial membrane"/>
    <property type="evidence" value="ECO:0007669"/>
    <property type="project" value="UniProtKB-SubCell"/>
</dbReference>
<reference evidence="14 15" key="1">
    <citation type="journal article" date="2020" name="BMC Genomics">
        <title>Correction to: Identification and distribution of gene clusters required for synthesis of sphingolipid metabolism inhibitors in diverse species of the filamentous fungus Fusarium.</title>
        <authorList>
            <person name="Kim H.S."/>
            <person name="Lohmar J.M."/>
            <person name="Busman M."/>
            <person name="Brown D.W."/>
            <person name="Naumann T.A."/>
            <person name="Divon H.H."/>
            <person name="Lysoe E."/>
            <person name="Uhlig S."/>
            <person name="Proctor R.H."/>
        </authorList>
    </citation>
    <scope>NUCLEOTIDE SEQUENCE [LARGE SCALE GENOMIC DNA]</scope>
    <source>
        <strain evidence="14 15">NRRL 25214</strain>
    </source>
</reference>
<dbReference type="PANTHER" id="PTHR45624:SF12">
    <property type="entry name" value="MITOCHONDRIAL ORNITHINE TRANSPORTER 1"/>
    <property type="match status" value="1"/>
</dbReference>
<evidence type="ECO:0000256" key="1">
    <source>
        <dbReference type="ARBA" id="ARBA00004225"/>
    </source>
</evidence>
<evidence type="ECO:0000313" key="14">
    <source>
        <dbReference type="EMBL" id="KAF5255290.1"/>
    </source>
</evidence>
<evidence type="ECO:0000313" key="15">
    <source>
        <dbReference type="Proteomes" id="UP000573603"/>
    </source>
</evidence>
<dbReference type="SUPFAM" id="SSF103506">
    <property type="entry name" value="Mitochondrial carrier"/>
    <property type="match status" value="1"/>
</dbReference>
<comment type="subcellular location">
    <subcellularLocation>
        <location evidence="1">Mitochondrion membrane</location>
        <topology evidence="1">Multi-pass membrane protein</topology>
    </subcellularLocation>
</comment>
<evidence type="ECO:0000256" key="11">
    <source>
        <dbReference type="SAM" id="MobiDB-lite"/>
    </source>
</evidence>
<proteinExistence type="inferred from homology"/>
<feature type="repeat" description="Solcar" evidence="10">
    <location>
        <begin position="816"/>
        <end position="896"/>
    </location>
</feature>
<dbReference type="InterPro" id="IPR050567">
    <property type="entry name" value="Mitochondrial_Carrier"/>
</dbReference>
<dbReference type="GO" id="GO:1990575">
    <property type="term" value="P:mitochondrial L-ornithine transmembrane transport"/>
    <property type="evidence" value="ECO:0007669"/>
    <property type="project" value="TreeGrafter"/>
</dbReference>
<dbReference type="InterPro" id="IPR048685">
    <property type="entry name" value="COG3_C"/>
</dbReference>
<feature type="repeat" description="Solcar" evidence="10">
    <location>
        <begin position="906"/>
        <end position="995"/>
    </location>
</feature>
<feature type="domain" description="Conserved oligomeric Golgi complex subunit 3 C-terminal" evidence="13">
    <location>
        <begin position="309"/>
        <end position="631"/>
    </location>
</feature>
<keyword evidence="5" id="KW-0677">Repeat</keyword>
<dbReference type="PANTHER" id="PTHR45624">
    <property type="entry name" value="MITOCHONDRIAL BASIC AMINO ACIDS TRANSPORTER-RELATED"/>
    <property type="match status" value="1"/>
</dbReference>
<keyword evidence="6" id="KW-0999">Mitochondrion inner membrane</keyword>
<dbReference type="Gene3D" id="1.50.40.10">
    <property type="entry name" value="Mitochondrial carrier domain"/>
    <property type="match status" value="1"/>
</dbReference>
<evidence type="ECO:0000256" key="7">
    <source>
        <dbReference type="ARBA" id="ARBA00022989"/>
    </source>
</evidence>
<evidence type="ECO:0000259" key="13">
    <source>
        <dbReference type="Pfam" id="PF20671"/>
    </source>
</evidence>
<evidence type="ECO:0000256" key="4">
    <source>
        <dbReference type="ARBA" id="ARBA00022692"/>
    </source>
</evidence>
<evidence type="ECO:0000256" key="8">
    <source>
        <dbReference type="ARBA" id="ARBA00023128"/>
    </source>
</evidence>